<dbReference type="PROSITE" id="PS00031">
    <property type="entry name" value="NUCLEAR_REC_DBD_1"/>
    <property type="match status" value="1"/>
</dbReference>
<dbReference type="Proteomes" id="UP000887572">
    <property type="component" value="Unplaced"/>
</dbReference>
<evidence type="ECO:0000256" key="2">
    <source>
        <dbReference type="ARBA" id="ARBA00005993"/>
    </source>
</evidence>
<dbReference type="GO" id="GO:0003700">
    <property type="term" value="F:DNA-binding transcription factor activity"/>
    <property type="evidence" value="ECO:0007669"/>
    <property type="project" value="InterPro"/>
</dbReference>
<dbReference type="Gene3D" id="3.30.50.10">
    <property type="entry name" value="Erythroid Transcription Factor GATA-1, subunit A"/>
    <property type="match status" value="1"/>
</dbReference>
<evidence type="ECO:0000256" key="8">
    <source>
        <dbReference type="ARBA" id="ARBA00023163"/>
    </source>
</evidence>
<feature type="domain" description="Nuclear receptor" evidence="12">
    <location>
        <begin position="71"/>
        <end position="147"/>
    </location>
</feature>
<feature type="region of interest" description="Disordered" evidence="11">
    <location>
        <begin position="272"/>
        <end position="312"/>
    </location>
</feature>
<dbReference type="Gene3D" id="1.10.565.10">
    <property type="entry name" value="Retinoid X Receptor"/>
    <property type="match status" value="1"/>
</dbReference>
<evidence type="ECO:0000256" key="7">
    <source>
        <dbReference type="ARBA" id="ARBA00023125"/>
    </source>
</evidence>
<name>A0A914I4S7_GLORO</name>
<dbReference type="InterPro" id="IPR013088">
    <property type="entry name" value="Znf_NHR/GATA"/>
</dbReference>
<comment type="subcellular location">
    <subcellularLocation>
        <location evidence="1">Nucleus</location>
    </subcellularLocation>
</comment>
<dbReference type="FunFam" id="3.30.50.10:FF:000030">
    <property type="entry name" value="Nuclear Hormone Receptor family"/>
    <property type="match status" value="1"/>
</dbReference>
<keyword evidence="7" id="KW-0238">DNA-binding</keyword>
<keyword evidence="9" id="KW-0675">Receptor</keyword>
<evidence type="ECO:0000256" key="4">
    <source>
        <dbReference type="ARBA" id="ARBA00022771"/>
    </source>
</evidence>
<keyword evidence="4" id="KW-0863">Zinc-finger</keyword>
<evidence type="ECO:0000256" key="3">
    <source>
        <dbReference type="ARBA" id="ARBA00022723"/>
    </source>
</evidence>
<dbReference type="PANTHER" id="PTHR46011:SF6">
    <property type="entry name" value="HIGH ZINC ACTIVATED NUCLEAR RECEPTOR PROTEIN"/>
    <property type="match status" value="1"/>
</dbReference>
<feature type="domain" description="NR LBD" evidence="13">
    <location>
        <begin position="375"/>
        <end position="663"/>
    </location>
</feature>
<dbReference type="InterPro" id="IPR049636">
    <property type="entry name" value="HNF4-like_DBD"/>
</dbReference>
<protein>
    <submittedName>
        <fullName evidence="15">Nuclear receptor</fullName>
    </submittedName>
</protein>
<evidence type="ECO:0000256" key="11">
    <source>
        <dbReference type="SAM" id="MobiDB-lite"/>
    </source>
</evidence>
<dbReference type="SUPFAM" id="SSF48508">
    <property type="entry name" value="Nuclear receptor ligand-binding domain"/>
    <property type="match status" value="1"/>
</dbReference>
<dbReference type="SMART" id="SM00399">
    <property type="entry name" value="ZnF_C4"/>
    <property type="match status" value="1"/>
</dbReference>
<dbReference type="GO" id="GO:0008270">
    <property type="term" value="F:zinc ion binding"/>
    <property type="evidence" value="ECO:0007669"/>
    <property type="project" value="UniProtKB-KW"/>
</dbReference>
<dbReference type="GO" id="GO:0000978">
    <property type="term" value="F:RNA polymerase II cis-regulatory region sequence-specific DNA binding"/>
    <property type="evidence" value="ECO:0007669"/>
    <property type="project" value="InterPro"/>
</dbReference>
<evidence type="ECO:0000256" key="1">
    <source>
        <dbReference type="ARBA" id="ARBA00004123"/>
    </source>
</evidence>
<feature type="compositionally biased region" description="Basic and acidic residues" evidence="11">
    <location>
        <begin position="166"/>
        <end position="175"/>
    </location>
</feature>
<proteinExistence type="inferred from homology"/>
<sequence>MDLLGGLYFAWAPPNIFINFRLRILSSAVPSSSAMSLFDYFDSAAASPSPTAFHMMAIPQAANTANAFAGDERCAVCGDGAHGVHFGVQVCRACAAFFRRSTIARRVYRCRYDGNCAIDQPEVRCACRACRFAKCLALGMDPAAVQRNRDQIGPRRHKATAANPGRRTDGGEIWRHNSSSPPQQNFMPISSSNFLLPPLFTADTAGVQLHGVAKWEHFEEEGIADVSTTSTTTREVHVEDGKLYALLGKVPRPSVTPAADQLFLLRRALPSAFSAPPPTQQRQPPQQQQPQTTHTGGGGDSGNASASSSVFASPQQHSLAGLTSGLSEILISRRSKVQVTWPTIGVGGGPSCSSAAITHQQPSPAAAAAPFILDNGIPLISEMLRGYRRFKTLRLSAHYLTGNLSQNQLQQTLLGDCEEKDLVLANYADNVNILRTDLSLLSEMVEQSFPPLQGAFSMDSKWALLRNFLCPFFIAERSHLTAQRFPPNDTRLVASPYHYFDLARLDHFFAVEQCKTRPEDIARVFEPTFRKIFFLFSDFHTLRLIDEEFVGLMGLLFWNDQVDGINGEERSLALNTRERLFAELYTVSCRRQAEEVAATTTADWGKNSAQRGGTSGGERFCTILNKLHFCQKLSLEIASNFSLVNVSRTFEVDPFLHQFNPQTF</sequence>
<dbReference type="PRINTS" id="PR00047">
    <property type="entry name" value="STROIDFINGER"/>
</dbReference>
<dbReference type="PROSITE" id="PS51843">
    <property type="entry name" value="NR_LBD"/>
    <property type="match status" value="1"/>
</dbReference>
<reference evidence="15" key="1">
    <citation type="submission" date="2022-11" db="UniProtKB">
        <authorList>
            <consortium name="WormBaseParasite"/>
        </authorList>
    </citation>
    <scope>IDENTIFICATION</scope>
</reference>
<evidence type="ECO:0000313" key="15">
    <source>
        <dbReference type="WBParaSite" id="Gr19_v10_g7304.t2"/>
    </source>
</evidence>
<keyword evidence="10" id="KW-0539">Nucleus</keyword>
<dbReference type="PROSITE" id="PS51030">
    <property type="entry name" value="NUCLEAR_REC_DBD_2"/>
    <property type="match status" value="1"/>
</dbReference>
<dbReference type="InterPro" id="IPR035500">
    <property type="entry name" value="NHR-like_dom_sf"/>
</dbReference>
<keyword evidence="6" id="KW-0805">Transcription regulation</keyword>
<dbReference type="AlphaFoldDB" id="A0A914I4S7"/>
<dbReference type="InterPro" id="IPR000536">
    <property type="entry name" value="Nucl_hrmn_rcpt_lig-bd"/>
</dbReference>
<keyword evidence="8" id="KW-0804">Transcription</keyword>
<feature type="compositionally biased region" description="Low complexity" evidence="11">
    <location>
        <begin position="280"/>
        <end position="294"/>
    </location>
</feature>
<feature type="region of interest" description="Disordered" evidence="11">
    <location>
        <begin position="151"/>
        <end position="182"/>
    </location>
</feature>
<keyword evidence="5" id="KW-0862">Zinc</keyword>
<evidence type="ECO:0000259" key="12">
    <source>
        <dbReference type="PROSITE" id="PS51030"/>
    </source>
</evidence>
<evidence type="ECO:0000256" key="10">
    <source>
        <dbReference type="ARBA" id="ARBA00023242"/>
    </source>
</evidence>
<dbReference type="WBParaSite" id="Gr19_v10_g7304.t2">
    <property type="protein sequence ID" value="Gr19_v10_g7304.t2"/>
    <property type="gene ID" value="Gr19_v10_g7304"/>
</dbReference>
<feature type="compositionally biased region" description="Low complexity" evidence="11">
    <location>
        <begin position="302"/>
        <end position="312"/>
    </location>
</feature>
<dbReference type="Pfam" id="PF00105">
    <property type="entry name" value="zf-C4"/>
    <property type="match status" value="1"/>
</dbReference>
<accession>A0A914I4S7</accession>
<keyword evidence="3" id="KW-0479">Metal-binding</keyword>
<dbReference type="PANTHER" id="PTHR46011">
    <property type="entry name" value="NUCLEAR HORMONE RECEPTOR FAMILY MEMBER NHR-86-RELATED"/>
    <property type="match status" value="1"/>
</dbReference>
<dbReference type="Pfam" id="PF00104">
    <property type="entry name" value="Hormone_recep"/>
    <property type="match status" value="1"/>
</dbReference>
<evidence type="ECO:0000256" key="6">
    <source>
        <dbReference type="ARBA" id="ARBA00023015"/>
    </source>
</evidence>
<evidence type="ECO:0000313" key="14">
    <source>
        <dbReference type="Proteomes" id="UP000887572"/>
    </source>
</evidence>
<dbReference type="InterPro" id="IPR001628">
    <property type="entry name" value="Znf_hrmn_rcpt"/>
</dbReference>
<dbReference type="SUPFAM" id="SSF57716">
    <property type="entry name" value="Glucocorticoid receptor-like (DNA-binding domain)"/>
    <property type="match status" value="1"/>
</dbReference>
<evidence type="ECO:0000256" key="9">
    <source>
        <dbReference type="ARBA" id="ARBA00023170"/>
    </source>
</evidence>
<dbReference type="CDD" id="cd06960">
    <property type="entry name" value="NR_DBD_HNF4A"/>
    <property type="match status" value="1"/>
</dbReference>
<organism evidence="14 15">
    <name type="scientific">Globodera rostochiensis</name>
    <name type="common">Golden nematode worm</name>
    <name type="synonym">Heterodera rostochiensis</name>
    <dbReference type="NCBI Taxonomy" id="31243"/>
    <lineage>
        <taxon>Eukaryota</taxon>
        <taxon>Metazoa</taxon>
        <taxon>Ecdysozoa</taxon>
        <taxon>Nematoda</taxon>
        <taxon>Chromadorea</taxon>
        <taxon>Rhabditida</taxon>
        <taxon>Tylenchina</taxon>
        <taxon>Tylenchomorpha</taxon>
        <taxon>Tylenchoidea</taxon>
        <taxon>Heteroderidae</taxon>
        <taxon>Heteroderinae</taxon>
        <taxon>Globodera</taxon>
    </lineage>
</organism>
<dbReference type="GO" id="GO:0005634">
    <property type="term" value="C:nucleus"/>
    <property type="evidence" value="ECO:0007669"/>
    <property type="project" value="UniProtKB-SubCell"/>
</dbReference>
<keyword evidence="14" id="KW-1185">Reference proteome</keyword>
<evidence type="ECO:0000259" key="13">
    <source>
        <dbReference type="PROSITE" id="PS51843"/>
    </source>
</evidence>
<evidence type="ECO:0000256" key="5">
    <source>
        <dbReference type="ARBA" id="ARBA00022833"/>
    </source>
</evidence>
<comment type="similarity">
    <text evidence="2">Belongs to the nuclear hormone receptor family.</text>
</comment>